<keyword evidence="8" id="KW-0811">Translocation</keyword>
<keyword evidence="5 8" id="KW-1133">Transmembrane helix</keyword>
<evidence type="ECO:0000256" key="5">
    <source>
        <dbReference type="ARBA" id="ARBA00022989"/>
    </source>
</evidence>
<dbReference type="Proteomes" id="UP000799049">
    <property type="component" value="Unassembled WGS sequence"/>
</dbReference>
<comment type="subcellular location">
    <subcellularLocation>
        <location evidence="1 8">Mitochondrion inner membrane</location>
        <topology evidence="1 8">Multi-pass membrane protein</topology>
    </subcellularLocation>
</comment>
<dbReference type="OrthoDB" id="75343at2759"/>
<sequence length="217" mass="22441">MSSSGSSSNSSAGASIQPPNTQFNANVASALSGSGVALGSFTQSASPPAAVPGLVSSPPGFPQAPFVNPYQKYVDMFTESCITKALISGGVGFLMGMGLGAFALSWEMQQNEARVKVWEGFKQMGKKSYALGKNFGSVGLVFSGIECVVEKERGTHDHWNGLIAGCASGAVFGVKSGPKGMAIGCAGFAAFSAVMERVFQSDTFGPPKYHHVERPSP</sequence>
<dbReference type="AlphaFoldDB" id="A0A8K0AK55"/>
<evidence type="ECO:0000256" key="4">
    <source>
        <dbReference type="ARBA" id="ARBA00022792"/>
    </source>
</evidence>
<keyword evidence="10" id="KW-1185">Reference proteome</keyword>
<dbReference type="GO" id="GO:0045039">
    <property type="term" value="P:protein insertion into mitochondrial inner membrane"/>
    <property type="evidence" value="ECO:0007669"/>
    <property type="project" value="UniProtKB-UniRule"/>
</dbReference>
<comment type="function">
    <text evidence="8">Essential core component of the TIM22 complex, a complex that mediates the import and insertion of multi-pass transmembrane proteins into the mitochondrial inner membrane. In the TIM22 complex, it constitutes the voltage-activated and signal-gated channel. Forms a twin-pore translocase that uses the membrane potential as external driving force in 2 voltage-dependent steps.</text>
</comment>
<evidence type="ECO:0000256" key="7">
    <source>
        <dbReference type="ARBA" id="ARBA00023136"/>
    </source>
</evidence>
<comment type="similarity">
    <text evidence="2 8">Belongs to the Tim17/Tim22/Tim23 family.</text>
</comment>
<evidence type="ECO:0000313" key="9">
    <source>
        <dbReference type="EMBL" id="KAF0853091.1"/>
    </source>
</evidence>
<gene>
    <name evidence="9" type="ORF">ANDGO_05339</name>
</gene>
<comment type="caution">
    <text evidence="9">The sequence shown here is derived from an EMBL/GenBank/DDBJ whole genome shotgun (WGS) entry which is preliminary data.</text>
</comment>
<dbReference type="Pfam" id="PF02466">
    <property type="entry name" value="Tim17"/>
    <property type="match status" value="1"/>
</dbReference>
<organism evidence="9 10">
    <name type="scientific">Andalucia godoyi</name>
    <name type="common">Flagellate</name>
    <dbReference type="NCBI Taxonomy" id="505711"/>
    <lineage>
        <taxon>Eukaryota</taxon>
        <taxon>Discoba</taxon>
        <taxon>Jakobida</taxon>
        <taxon>Andalucina</taxon>
        <taxon>Andaluciidae</taxon>
        <taxon>Andalucia</taxon>
    </lineage>
</organism>
<keyword evidence="8" id="KW-0653">Protein transport</keyword>
<dbReference type="GO" id="GO:0008320">
    <property type="term" value="F:protein transmembrane transporter activity"/>
    <property type="evidence" value="ECO:0007669"/>
    <property type="project" value="UniProtKB-UniRule"/>
</dbReference>
<keyword evidence="8" id="KW-0813">Transport</keyword>
<reference evidence="9" key="1">
    <citation type="submission" date="2019-09" db="EMBL/GenBank/DDBJ databases">
        <title>The Mitochondrial Proteome of the Jakobid, Andalucia godoyi, a Protist With the Most Gene-Rich and Bacteria-Like Mitochondrial Genome.</title>
        <authorList>
            <person name="Gray M.W."/>
            <person name="Burger G."/>
            <person name="Derelle R."/>
            <person name="Klimes V."/>
            <person name="Leger M."/>
            <person name="Sarrasin M."/>
            <person name="Vlcek C."/>
            <person name="Roger A.J."/>
            <person name="Elias M."/>
            <person name="Lang B.F."/>
        </authorList>
    </citation>
    <scope>NUCLEOTIDE SEQUENCE</scope>
    <source>
        <strain evidence="9">And28</strain>
    </source>
</reference>
<keyword evidence="6 8" id="KW-0496">Mitochondrion</keyword>
<keyword evidence="3 8" id="KW-0812">Transmembrane</keyword>
<dbReference type="PANTHER" id="PTHR14110">
    <property type="entry name" value="MITOCHONDRIAL IMPORT INNER MEMBRANE TRANSLOCASE SUBUNIT TIM22"/>
    <property type="match status" value="1"/>
</dbReference>
<dbReference type="PANTHER" id="PTHR14110:SF0">
    <property type="entry name" value="MITOCHONDRIAL IMPORT INNER MEMBRANE TRANSLOCASE SUBUNIT TIM22"/>
    <property type="match status" value="1"/>
</dbReference>
<evidence type="ECO:0000256" key="1">
    <source>
        <dbReference type="ARBA" id="ARBA00004448"/>
    </source>
</evidence>
<accession>A0A8K0AK55</accession>
<evidence type="ECO:0000256" key="3">
    <source>
        <dbReference type="ARBA" id="ARBA00022692"/>
    </source>
</evidence>
<proteinExistence type="inferred from homology"/>
<evidence type="ECO:0000256" key="2">
    <source>
        <dbReference type="ARBA" id="ARBA00008444"/>
    </source>
</evidence>
<keyword evidence="7 8" id="KW-0472">Membrane</keyword>
<dbReference type="EMBL" id="VRVR01000003">
    <property type="protein sequence ID" value="KAF0853091.1"/>
    <property type="molecule type" value="Genomic_DNA"/>
</dbReference>
<feature type="transmembrane region" description="Helical" evidence="8">
    <location>
        <begin position="85"/>
        <end position="106"/>
    </location>
</feature>
<comment type="subunit">
    <text evidence="8">Component of the TIM22 complex.</text>
</comment>
<evidence type="ECO:0000256" key="6">
    <source>
        <dbReference type="ARBA" id="ARBA00023128"/>
    </source>
</evidence>
<keyword evidence="4 8" id="KW-0999">Mitochondrion inner membrane</keyword>
<evidence type="ECO:0000313" key="10">
    <source>
        <dbReference type="Proteomes" id="UP000799049"/>
    </source>
</evidence>
<evidence type="ECO:0000256" key="8">
    <source>
        <dbReference type="RuleBase" id="RU367038"/>
    </source>
</evidence>
<dbReference type="GO" id="GO:0030943">
    <property type="term" value="F:mitochondrion targeting sequence binding"/>
    <property type="evidence" value="ECO:0007669"/>
    <property type="project" value="TreeGrafter"/>
</dbReference>
<name>A0A8K0AK55_ANDGO</name>
<dbReference type="InterPro" id="IPR039175">
    <property type="entry name" value="TIM22"/>
</dbReference>
<protein>
    <recommendedName>
        <fullName evidence="8">Mitochondrial import inner membrane translocase subunit TIM22</fullName>
    </recommendedName>
</protein>
<dbReference type="GO" id="GO:0042721">
    <property type="term" value="C:TIM22 mitochondrial import inner membrane insertion complex"/>
    <property type="evidence" value="ECO:0007669"/>
    <property type="project" value="UniProtKB-UniRule"/>
</dbReference>
<comment type="caution">
    <text evidence="8">Lacks conserved residue(s) required for the propagation of feature annotation.</text>
</comment>